<dbReference type="EMBL" id="MAAX01000208">
    <property type="protein sequence ID" value="OUS09754.1"/>
    <property type="molecule type" value="Genomic_DNA"/>
</dbReference>
<gene>
    <name evidence="12" type="ORF">A9Q93_13490</name>
</gene>
<dbReference type="GO" id="GO:0009432">
    <property type="term" value="P:SOS response"/>
    <property type="evidence" value="ECO:0007669"/>
    <property type="project" value="TreeGrafter"/>
</dbReference>
<evidence type="ECO:0000259" key="11">
    <source>
        <dbReference type="PROSITE" id="PS50975"/>
    </source>
</evidence>
<comment type="cofactor">
    <cofactor evidence="2">
        <name>Mg(2+)</name>
        <dbReference type="ChEBI" id="CHEBI:18420"/>
    </cofactor>
</comment>
<evidence type="ECO:0000256" key="10">
    <source>
        <dbReference type="PROSITE-ProRule" id="PRU00409"/>
    </source>
</evidence>
<dbReference type="Pfam" id="PF18030">
    <property type="entry name" value="Rimk_N"/>
    <property type="match status" value="1"/>
</dbReference>
<dbReference type="NCBIfam" id="NF007764">
    <property type="entry name" value="PRK10446.1"/>
    <property type="match status" value="1"/>
</dbReference>
<evidence type="ECO:0000256" key="3">
    <source>
        <dbReference type="ARBA" id="ARBA00022598"/>
    </source>
</evidence>
<keyword evidence="5 10" id="KW-0547">Nucleotide-binding</keyword>
<sequence>MKINILSRSTSLYSTRRLLEEAKAAGHTAQAINVLYCDIKLEKQKPTVYYHGERLVTPDAIIPRIGSSITFYGTAIVRQFEMMSCFTTVSSTALVRSRDKLQSLQLLSRSGVDMPKTVFTNFGEHTDDICKLVDGPPVVIKVLEGTQGIGVNLAETIEAADVIIDANNELKTRVIVQEFIKEAGGADLRAFVVGDKVVGAMKRQAQEGEFRSNLHRGGTAKNIVLSKIEEETALSAAKSLGLGVCGVDLLQSSRGPLVLEVNSSPGLEGIEKATGKNIAGEIIKYIEKGVNA</sequence>
<evidence type="ECO:0000313" key="13">
    <source>
        <dbReference type="Proteomes" id="UP000196102"/>
    </source>
</evidence>
<keyword evidence="6 10" id="KW-0067">ATP-binding</keyword>
<evidence type="ECO:0000256" key="1">
    <source>
        <dbReference type="ARBA" id="ARBA00001936"/>
    </source>
</evidence>
<keyword evidence="8" id="KW-0648">Protein biosynthesis</keyword>
<comment type="cofactor">
    <cofactor evidence="1">
        <name>Mn(2+)</name>
        <dbReference type="ChEBI" id="CHEBI:29035"/>
    </cofactor>
</comment>
<dbReference type="PANTHER" id="PTHR21621:SF7">
    <property type="entry name" value="RIBOSOMAL PROTEIN BS6--L-GLUTAMATE LIGASE"/>
    <property type="match status" value="1"/>
</dbReference>
<organism evidence="12 13">
    <name type="scientific">Nonlabens dokdonensis</name>
    <dbReference type="NCBI Taxonomy" id="328515"/>
    <lineage>
        <taxon>Bacteria</taxon>
        <taxon>Pseudomonadati</taxon>
        <taxon>Bacteroidota</taxon>
        <taxon>Flavobacteriia</taxon>
        <taxon>Flavobacteriales</taxon>
        <taxon>Flavobacteriaceae</taxon>
        <taxon>Nonlabens</taxon>
    </lineage>
</organism>
<dbReference type="InterPro" id="IPR011761">
    <property type="entry name" value="ATP-grasp"/>
</dbReference>
<dbReference type="GO" id="GO:0046872">
    <property type="term" value="F:metal ion binding"/>
    <property type="evidence" value="ECO:0007669"/>
    <property type="project" value="UniProtKB-KW"/>
</dbReference>
<keyword evidence="7" id="KW-0460">Magnesium</keyword>
<name>A0A1Z8AHD8_9FLAO</name>
<dbReference type="InterPro" id="IPR004666">
    <property type="entry name" value="Rp_bS6_RimK/Lys_biosynth_LsyX"/>
</dbReference>
<dbReference type="RefSeq" id="WP_303687974.1">
    <property type="nucleotide sequence ID" value="NZ_CAJXYO010000054.1"/>
</dbReference>
<dbReference type="Gene3D" id="3.40.50.20">
    <property type="match status" value="1"/>
</dbReference>
<proteinExistence type="predicted"/>
<evidence type="ECO:0000256" key="9">
    <source>
        <dbReference type="ARBA" id="ARBA00023211"/>
    </source>
</evidence>
<protein>
    <submittedName>
        <fullName evidence="12">Alpha-L-glutamate ligase</fullName>
    </submittedName>
</protein>
<dbReference type="SUPFAM" id="SSF56059">
    <property type="entry name" value="Glutathione synthetase ATP-binding domain-like"/>
    <property type="match status" value="1"/>
</dbReference>
<dbReference type="PANTHER" id="PTHR21621">
    <property type="entry name" value="RIBOSOMAL PROTEIN S6 MODIFICATION PROTEIN"/>
    <property type="match status" value="1"/>
</dbReference>
<keyword evidence="4" id="KW-0479">Metal-binding</keyword>
<dbReference type="NCBIfam" id="TIGR00768">
    <property type="entry name" value="rimK_fam"/>
    <property type="match status" value="1"/>
</dbReference>
<dbReference type="GO" id="GO:0005737">
    <property type="term" value="C:cytoplasm"/>
    <property type="evidence" value="ECO:0007669"/>
    <property type="project" value="TreeGrafter"/>
</dbReference>
<dbReference type="GO" id="GO:0005524">
    <property type="term" value="F:ATP binding"/>
    <property type="evidence" value="ECO:0007669"/>
    <property type="project" value="UniProtKB-UniRule"/>
</dbReference>
<feature type="domain" description="ATP-grasp" evidence="11">
    <location>
        <begin position="104"/>
        <end position="287"/>
    </location>
</feature>
<dbReference type="Pfam" id="PF08443">
    <property type="entry name" value="RimK"/>
    <property type="match status" value="1"/>
</dbReference>
<dbReference type="PROSITE" id="PS50975">
    <property type="entry name" value="ATP_GRASP"/>
    <property type="match status" value="1"/>
</dbReference>
<dbReference type="InterPro" id="IPR013815">
    <property type="entry name" value="ATP_grasp_subdomain_1"/>
</dbReference>
<evidence type="ECO:0000256" key="7">
    <source>
        <dbReference type="ARBA" id="ARBA00022842"/>
    </source>
</evidence>
<dbReference type="Gene3D" id="3.30.470.20">
    <property type="entry name" value="ATP-grasp fold, B domain"/>
    <property type="match status" value="1"/>
</dbReference>
<keyword evidence="9" id="KW-0464">Manganese</keyword>
<dbReference type="Gene3D" id="3.30.1490.20">
    <property type="entry name" value="ATP-grasp fold, A domain"/>
    <property type="match status" value="1"/>
</dbReference>
<dbReference type="Proteomes" id="UP000196102">
    <property type="component" value="Unassembled WGS sequence"/>
</dbReference>
<evidence type="ECO:0000313" key="12">
    <source>
        <dbReference type="EMBL" id="OUS09754.1"/>
    </source>
</evidence>
<evidence type="ECO:0000256" key="8">
    <source>
        <dbReference type="ARBA" id="ARBA00022917"/>
    </source>
</evidence>
<dbReference type="GO" id="GO:0006412">
    <property type="term" value="P:translation"/>
    <property type="evidence" value="ECO:0007669"/>
    <property type="project" value="UniProtKB-KW"/>
</dbReference>
<dbReference type="InterPro" id="IPR041107">
    <property type="entry name" value="Rimk_N"/>
</dbReference>
<reference evidence="13" key="1">
    <citation type="journal article" date="2017" name="Proc. Natl. Acad. Sci. U.S.A.">
        <title>Simulation of Deepwater Horizon oil plume reveals substrate specialization within a complex community of hydrocarbon-degraders.</title>
        <authorList>
            <person name="Hu P."/>
            <person name="Dubinsky E.A."/>
            <person name="Probst A.J."/>
            <person name="Wang J."/>
            <person name="Sieber C.M.K."/>
            <person name="Tom L.M."/>
            <person name="Gardinali P."/>
            <person name="Banfield J.F."/>
            <person name="Atlas R.M."/>
            <person name="Andersen G.L."/>
        </authorList>
    </citation>
    <scope>NUCLEOTIDE SEQUENCE [LARGE SCALE GENOMIC DNA]</scope>
</reference>
<evidence type="ECO:0000256" key="6">
    <source>
        <dbReference type="ARBA" id="ARBA00022840"/>
    </source>
</evidence>
<accession>A0A1Z8AHD8</accession>
<keyword evidence="3 12" id="KW-0436">Ligase</keyword>
<dbReference type="GO" id="GO:0018169">
    <property type="term" value="F:ribosomal S6-glutamic acid ligase activity"/>
    <property type="evidence" value="ECO:0007669"/>
    <property type="project" value="TreeGrafter"/>
</dbReference>
<evidence type="ECO:0000256" key="2">
    <source>
        <dbReference type="ARBA" id="ARBA00001946"/>
    </source>
</evidence>
<dbReference type="InterPro" id="IPR013651">
    <property type="entry name" value="ATP-grasp_RimK-type"/>
</dbReference>
<dbReference type="AlphaFoldDB" id="A0A1Z8AHD8"/>
<evidence type="ECO:0000256" key="5">
    <source>
        <dbReference type="ARBA" id="ARBA00022741"/>
    </source>
</evidence>
<comment type="caution">
    <text evidence="12">The sequence shown here is derived from an EMBL/GenBank/DDBJ whole genome shotgun (WGS) entry which is preliminary data.</text>
</comment>
<evidence type="ECO:0000256" key="4">
    <source>
        <dbReference type="ARBA" id="ARBA00022723"/>
    </source>
</evidence>